<protein>
    <recommendedName>
        <fullName evidence="3">Rad50/SbcC-type AAA domain-containing protein</fullName>
    </recommendedName>
</protein>
<dbReference type="AlphaFoldDB" id="A0AA42SG17"/>
<proteinExistence type="predicted"/>
<gene>
    <name evidence="1" type="ORF">N5C97_16055</name>
</gene>
<evidence type="ECO:0000313" key="2">
    <source>
        <dbReference type="Proteomes" id="UP001160116"/>
    </source>
</evidence>
<evidence type="ECO:0000313" key="1">
    <source>
        <dbReference type="EMBL" id="MDH0827963.1"/>
    </source>
</evidence>
<accession>A0AA42SG17</accession>
<dbReference type="InterPro" id="IPR027417">
    <property type="entry name" value="P-loop_NTPase"/>
</dbReference>
<dbReference type="RefSeq" id="WP_279679411.1">
    <property type="nucleotide sequence ID" value="NZ_JAOCCL010000072.1"/>
</dbReference>
<comment type="caution">
    <text evidence="1">The sequence shown here is derived from an EMBL/GenBank/DDBJ whole genome shotgun (WGS) entry which is preliminary data.</text>
</comment>
<evidence type="ECO:0008006" key="3">
    <source>
        <dbReference type="Google" id="ProtNLM"/>
    </source>
</evidence>
<reference evidence="1" key="1">
    <citation type="submission" date="2022-09" db="EMBL/GenBank/DDBJ databases">
        <title>Intensive care unit water sources are persistently colonized with multi-drug resistant bacteria and are the site of extensive horizontal gene transfer of antibiotic resistance genes.</title>
        <authorList>
            <person name="Diorio-Toth L."/>
        </authorList>
    </citation>
    <scope>NUCLEOTIDE SEQUENCE</scope>
    <source>
        <strain evidence="1">GD03885</strain>
    </source>
</reference>
<dbReference type="Proteomes" id="UP001160116">
    <property type="component" value="Unassembled WGS sequence"/>
</dbReference>
<dbReference type="EMBL" id="JAOCCL010000072">
    <property type="protein sequence ID" value="MDH0827963.1"/>
    <property type="molecule type" value="Genomic_DNA"/>
</dbReference>
<organism evidence="1 2">
    <name type="scientific">Acinetobacter johnsonii</name>
    <dbReference type="NCBI Taxonomy" id="40214"/>
    <lineage>
        <taxon>Bacteria</taxon>
        <taxon>Pseudomonadati</taxon>
        <taxon>Pseudomonadota</taxon>
        <taxon>Gammaproteobacteria</taxon>
        <taxon>Moraxellales</taxon>
        <taxon>Moraxellaceae</taxon>
        <taxon>Acinetobacter</taxon>
    </lineage>
</organism>
<name>A0AA42SG17_ACIJO</name>
<sequence length="611" mass="69790">MKFFIKSLIVIGNNKKPAILNFDKKSHLIFGPTDTGKSYIVECIRFCLGDEKTPKDVGFSEGYSLAILQIELNGGKEFTIFKSLANGLESVYEGVYSDIPIDLTQKLDLKVDDFLITENNIQENKILVKSGTLGRVTANDLRRISIFDEIQTLDNINFEGKDSNTKVRNRSALSFFLTGSDDSQMPLAISTDARNQAKGQVLSLQEQIQILNDEIPKDINKEDVEDNLEKISLQIEKINKFLSYDYQALRELKSEFSLFEREINETNPKMISLIEAKEQFSILDQKYLNDISRLEMTNISASIVANLRNRSCPICLTTLDHQKRHHISEEDFVKIRNGAAVEIQKINRLRDGLKYAIEDIELEISEISLKLDSLNNCLESNKIQQKNLLEADGVSIKNNLNELTERKTELSIYLNNFKIIERLQIQLEKEIPKSKRMTQKIERNITISTTDLSVRIKELLEEWKVPDVRTIDFDDKCVDIKINQRARVSYGKGKRGIFLTAYMIALMELNIEKNLPHLGFVLIDSPVVTYKDPKYSSKELHENNVNSDGELLPEGVKDSFYGWLATRNDTGQIIVLENEEPSEQQKTQLSYTEFSGPSATDNDRVGFFPVN</sequence>
<dbReference type="Gene3D" id="3.40.50.300">
    <property type="entry name" value="P-loop containing nucleotide triphosphate hydrolases"/>
    <property type="match status" value="1"/>
</dbReference>